<dbReference type="PANTHER" id="PTHR43290:SF2">
    <property type="entry name" value="MEVALONATE KINASE"/>
    <property type="match status" value="1"/>
</dbReference>
<dbReference type="GO" id="GO:0005829">
    <property type="term" value="C:cytosol"/>
    <property type="evidence" value="ECO:0007669"/>
    <property type="project" value="TreeGrafter"/>
</dbReference>
<evidence type="ECO:0000256" key="7">
    <source>
        <dbReference type="ARBA" id="ARBA00022842"/>
    </source>
</evidence>
<evidence type="ECO:0000313" key="13">
    <source>
        <dbReference type="Proteomes" id="UP000018159"/>
    </source>
</evidence>
<evidence type="ECO:0000259" key="10">
    <source>
        <dbReference type="Pfam" id="PF00288"/>
    </source>
</evidence>
<evidence type="ECO:0000256" key="4">
    <source>
        <dbReference type="ARBA" id="ARBA00022741"/>
    </source>
</evidence>
<evidence type="ECO:0000313" key="12">
    <source>
        <dbReference type="EMBL" id="CDI05172.1"/>
    </source>
</evidence>
<evidence type="ECO:0000256" key="2">
    <source>
        <dbReference type="ARBA" id="ARBA00022516"/>
    </source>
</evidence>
<evidence type="ECO:0000256" key="5">
    <source>
        <dbReference type="ARBA" id="ARBA00022777"/>
    </source>
</evidence>
<dbReference type="GO" id="GO:0004496">
    <property type="term" value="F:mevalonate kinase activity"/>
    <property type="evidence" value="ECO:0007669"/>
    <property type="project" value="InterPro"/>
</dbReference>
<keyword evidence="8" id="KW-0443">Lipid metabolism</keyword>
<evidence type="ECO:0000256" key="9">
    <source>
        <dbReference type="ARBA" id="ARBA00029438"/>
    </source>
</evidence>
<keyword evidence="6" id="KW-0067">ATP-binding</keyword>
<dbReference type="InterPro" id="IPR006205">
    <property type="entry name" value="Mev_gal_kin"/>
</dbReference>
<keyword evidence="7" id="KW-0460">Magnesium</keyword>
<dbReference type="Gene3D" id="3.30.70.890">
    <property type="entry name" value="GHMP kinase, C-terminal domain"/>
    <property type="match status" value="1"/>
</dbReference>
<dbReference type="UniPathway" id="UPA00057">
    <property type="reaction ID" value="UER00098"/>
</dbReference>
<dbReference type="GO" id="GO:0019287">
    <property type="term" value="P:isopentenyl diphosphate biosynthetic process, mevalonate pathway"/>
    <property type="evidence" value="ECO:0007669"/>
    <property type="project" value="UniProtKB-UniPathway"/>
</dbReference>
<dbReference type="SUPFAM" id="SSF55060">
    <property type="entry name" value="GHMP Kinase, C-terminal domain"/>
    <property type="match status" value="1"/>
</dbReference>
<keyword evidence="5 12" id="KW-0418">Kinase</keyword>
<evidence type="ECO:0000256" key="1">
    <source>
        <dbReference type="ARBA" id="ARBA00022490"/>
    </source>
</evidence>
<evidence type="ECO:0000256" key="3">
    <source>
        <dbReference type="ARBA" id="ARBA00022679"/>
    </source>
</evidence>
<keyword evidence="1" id="KW-0963">Cytoplasm</keyword>
<dbReference type="STRING" id="1407055.NITUZ_140247"/>
<feature type="domain" description="GHMP kinase C-terminal" evidence="11">
    <location>
        <begin position="221"/>
        <end position="297"/>
    </location>
</feature>
<dbReference type="NCBIfam" id="TIGR00549">
    <property type="entry name" value="mevalon_kin"/>
    <property type="match status" value="1"/>
</dbReference>
<dbReference type="Pfam" id="PF00288">
    <property type="entry name" value="GHMP_kinases_N"/>
    <property type="match status" value="1"/>
</dbReference>
<gene>
    <name evidence="12" type="ORF">NITUZ_140247</name>
</gene>
<dbReference type="OrthoDB" id="19001at2157"/>
<feature type="domain" description="GHMP kinase N-terminal" evidence="10">
    <location>
        <begin position="74"/>
        <end position="157"/>
    </location>
</feature>
<organism evidence="12 13">
    <name type="scientific">Candidatus Nitrosotenuis uzonensis</name>
    <dbReference type="NCBI Taxonomy" id="1407055"/>
    <lineage>
        <taxon>Archaea</taxon>
        <taxon>Nitrososphaerota</taxon>
        <taxon>Candidatus Nitrosotenuis</taxon>
    </lineage>
</organism>
<dbReference type="SUPFAM" id="SSF54211">
    <property type="entry name" value="Ribosomal protein S5 domain 2-like"/>
    <property type="match status" value="1"/>
</dbReference>
<keyword evidence="3" id="KW-0808">Transferase</keyword>
<dbReference type="InterPro" id="IPR014721">
    <property type="entry name" value="Ribsml_uS5_D2-typ_fold_subgr"/>
</dbReference>
<dbReference type="EMBL" id="CBTY010000006">
    <property type="protein sequence ID" value="CDI05172.1"/>
    <property type="molecule type" value="Genomic_DNA"/>
</dbReference>
<evidence type="ECO:0000259" key="11">
    <source>
        <dbReference type="Pfam" id="PF08544"/>
    </source>
</evidence>
<name>V6ARB8_9ARCH</name>
<reference evidence="12 13" key="1">
    <citation type="journal article" date="2013" name="PLoS ONE">
        <title>Enrichment and Genome Sequence of the Group I.1a Ammonia-Oxidizing Archaeon ?Ca. Nitrosotenuis uzonensis? Representing a Clade Globally.</title>
        <authorList>
            <person name="Lebedeva E.V."/>
            <person name="Hatzenpichler R."/>
            <person name="Pelletier E."/>
            <person name="Schuster N."/>
            <person name="Hauzmayer S."/>
            <person name="Bulaev A."/>
            <person name="Grigor'eva N.V."/>
            <person name="Galushko A."/>
            <person name="Schmid M."/>
            <person name="Palatinszky M."/>
            <person name="Le Paslier D."/>
            <person name="Daims H."/>
            <person name="Wagner M."/>
        </authorList>
    </citation>
    <scope>NUCLEOTIDE SEQUENCE [LARGE SCALE GENOMIC DNA]</scope>
    <source>
        <strain evidence="12 13">N4</strain>
    </source>
</reference>
<comment type="pathway">
    <text evidence="9">Isoprenoid biosynthesis; isopentenyl diphosphate biosynthesis via mevalonate pathway; isopentenyl diphosphate from (R)-mevalonate: step 1/3.</text>
</comment>
<dbReference type="AlphaFoldDB" id="V6ARB8"/>
<dbReference type="InterPro" id="IPR006204">
    <property type="entry name" value="GHMP_kinase_N_dom"/>
</dbReference>
<protein>
    <submittedName>
        <fullName evidence="12">Mevalonate kinase</fullName>
    </submittedName>
</protein>
<evidence type="ECO:0000256" key="8">
    <source>
        <dbReference type="ARBA" id="ARBA00023098"/>
    </source>
</evidence>
<sequence>MKSVSSAPGKIILFGEHFIVYGGKAILCAIDRRITVESELMDNGKIEITSSVGNALLSTSDQVSSVEPSLRPIVHLAKKILAEYNSTSGIRIGIYAEFPAGVGLGSSSACCVAAASSILGLFADQTRDRVLELALEAERTVFESTSGADTTVCTLGGAIEYHRDGYAAKLDFEPNFTLIVADSQISHSTSSVVSRVRKYKDNNPAIFSLLCTQEERLIEDALEALKNGDLRVVGQRMSQNQKYLEQIGVSNDKLNVMVDLAKSTSYGAKITGAGDGGCIIALVDQSNIESTMKVLCESGHQCFGVKVDMLGLQHKLELT</sequence>
<dbReference type="Pfam" id="PF08544">
    <property type="entry name" value="GHMP_kinases_C"/>
    <property type="match status" value="1"/>
</dbReference>
<keyword evidence="13" id="KW-1185">Reference proteome</keyword>
<evidence type="ECO:0000256" key="6">
    <source>
        <dbReference type="ARBA" id="ARBA00022840"/>
    </source>
</evidence>
<comment type="caution">
    <text evidence="12">The sequence shown here is derived from an EMBL/GenBank/DDBJ whole genome shotgun (WGS) entry which is preliminary data.</text>
</comment>
<dbReference type="PANTHER" id="PTHR43290">
    <property type="entry name" value="MEVALONATE KINASE"/>
    <property type="match status" value="1"/>
</dbReference>
<dbReference type="InterPro" id="IPR013750">
    <property type="entry name" value="GHMP_kinase_C_dom"/>
</dbReference>
<dbReference type="PRINTS" id="PR00959">
    <property type="entry name" value="MEVGALKINASE"/>
</dbReference>
<proteinExistence type="predicted"/>
<keyword evidence="4" id="KW-0547">Nucleotide-binding</keyword>
<dbReference type="Proteomes" id="UP000018159">
    <property type="component" value="Unassembled WGS sequence"/>
</dbReference>
<dbReference type="InterPro" id="IPR020568">
    <property type="entry name" value="Ribosomal_Su5_D2-typ_SF"/>
</dbReference>
<keyword evidence="2" id="KW-0444">Lipid biosynthesis</keyword>
<accession>V6ARB8</accession>
<dbReference type="RefSeq" id="WP_048194617.1">
    <property type="nucleotide sequence ID" value="NZ_CBTY010000006.1"/>
</dbReference>
<dbReference type="GO" id="GO:0005524">
    <property type="term" value="F:ATP binding"/>
    <property type="evidence" value="ECO:0007669"/>
    <property type="project" value="UniProtKB-KW"/>
</dbReference>
<dbReference type="Gene3D" id="3.30.230.10">
    <property type="match status" value="1"/>
</dbReference>
<dbReference type="InterPro" id="IPR036554">
    <property type="entry name" value="GHMP_kinase_C_sf"/>
</dbReference>